<dbReference type="SUPFAM" id="SSF52540">
    <property type="entry name" value="P-loop containing nucleoside triphosphate hydrolases"/>
    <property type="match status" value="1"/>
</dbReference>
<dbReference type="Pfam" id="PF00176">
    <property type="entry name" value="SNF2-rel_dom"/>
    <property type="match status" value="1"/>
</dbReference>
<feature type="domain" description="Helicase ATP-binding" evidence="2">
    <location>
        <begin position="141"/>
        <end position="285"/>
    </location>
</feature>
<dbReference type="AlphaFoldDB" id="A0A7R9QZ88"/>
<accession>A0A7R9QZ88</accession>
<dbReference type="Proteomes" id="UP000728032">
    <property type="component" value="Unassembled WGS sequence"/>
</dbReference>
<proteinExistence type="predicted"/>
<reference evidence="3" key="1">
    <citation type="submission" date="2020-11" db="EMBL/GenBank/DDBJ databases">
        <authorList>
            <person name="Tran Van P."/>
        </authorList>
    </citation>
    <scope>NUCLEOTIDE SEQUENCE</scope>
</reference>
<dbReference type="InterPro" id="IPR038718">
    <property type="entry name" value="SNF2-like_sf"/>
</dbReference>
<feature type="region of interest" description="Disordered" evidence="1">
    <location>
        <begin position="30"/>
        <end position="74"/>
    </location>
</feature>
<dbReference type="InterPro" id="IPR014001">
    <property type="entry name" value="Helicase_ATP-bd"/>
</dbReference>
<dbReference type="InterPro" id="IPR000330">
    <property type="entry name" value="SNF2_N"/>
</dbReference>
<sequence>MDLLNKSKHFSVVMENNLRQQRQELIQCQDTTPSPQPIGFNHHNLKSDSSSAGPLNPINSLTQTNGTDEATPRKSLRLQGVCKIRLNDDSNDIESDADTSDTRSSSSSYENKGVAVDSRQPYLVSGTVMRDYQLEGLEWMRLLIANNTNGILADEMGLGKTIQAIAIISHIIESNHKDPFVGPFLVIAPLTTLHNWKLEFTRFAPLVPAFVLHGNQKERKLLYPQIAKAANIHFGLPMKRRKCYPVVITSYEVFKRCIGVMKKHKWMYVVVDEGHKLKNINCQLS</sequence>
<dbReference type="EMBL" id="CAJPVJ010034703">
    <property type="protein sequence ID" value="CAG2180974.1"/>
    <property type="molecule type" value="Genomic_DNA"/>
</dbReference>
<keyword evidence="4" id="KW-1185">Reference proteome</keyword>
<organism evidence="3">
    <name type="scientific">Oppiella nova</name>
    <dbReference type="NCBI Taxonomy" id="334625"/>
    <lineage>
        <taxon>Eukaryota</taxon>
        <taxon>Metazoa</taxon>
        <taxon>Ecdysozoa</taxon>
        <taxon>Arthropoda</taxon>
        <taxon>Chelicerata</taxon>
        <taxon>Arachnida</taxon>
        <taxon>Acari</taxon>
        <taxon>Acariformes</taxon>
        <taxon>Sarcoptiformes</taxon>
        <taxon>Oribatida</taxon>
        <taxon>Brachypylina</taxon>
        <taxon>Oppioidea</taxon>
        <taxon>Oppiidae</taxon>
        <taxon>Oppiella</taxon>
    </lineage>
</organism>
<protein>
    <recommendedName>
        <fullName evidence="2">Helicase ATP-binding domain-containing protein</fullName>
    </recommendedName>
</protein>
<evidence type="ECO:0000313" key="3">
    <source>
        <dbReference type="EMBL" id="CAD7663837.1"/>
    </source>
</evidence>
<gene>
    <name evidence="3" type="ORF">ONB1V03_LOCUS20395</name>
</gene>
<dbReference type="SMART" id="SM00487">
    <property type="entry name" value="DEXDc"/>
    <property type="match status" value="1"/>
</dbReference>
<evidence type="ECO:0000313" key="4">
    <source>
        <dbReference type="Proteomes" id="UP000728032"/>
    </source>
</evidence>
<dbReference type="EMBL" id="OC949528">
    <property type="protein sequence ID" value="CAD7663837.1"/>
    <property type="molecule type" value="Genomic_DNA"/>
</dbReference>
<dbReference type="InterPro" id="IPR027417">
    <property type="entry name" value="P-loop_NTPase"/>
</dbReference>
<dbReference type="GO" id="GO:0005524">
    <property type="term" value="F:ATP binding"/>
    <property type="evidence" value="ECO:0007669"/>
    <property type="project" value="InterPro"/>
</dbReference>
<evidence type="ECO:0000259" key="2">
    <source>
        <dbReference type="PROSITE" id="PS51192"/>
    </source>
</evidence>
<evidence type="ECO:0000256" key="1">
    <source>
        <dbReference type="SAM" id="MobiDB-lite"/>
    </source>
</evidence>
<feature type="region of interest" description="Disordered" evidence="1">
    <location>
        <begin position="89"/>
        <end position="113"/>
    </location>
</feature>
<feature type="compositionally biased region" description="Acidic residues" evidence="1">
    <location>
        <begin position="89"/>
        <end position="99"/>
    </location>
</feature>
<dbReference type="Gene3D" id="3.40.50.10810">
    <property type="entry name" value="Tandem AAA-ATPase domain"/>
    <property type="match status" value="1"/>
</dbReference>
<dbReference type="PROSITE" id="PS51192">
    <property type="entry name" value="HELICASE_ATP_BIND_1"/>
    <property type="match status" value="1"/>
</dbReference>
<dbReference type="PANTHER" id="PTHR10799">
    <property type="entry name" value="SNF2/RAD54 HELICASE FAMILY"/>
    <property type="match status" value="1"/>
</dbReference>
<feature type="compositionally biased region" description="Polar residues" evidence="1">
    <location>
        <begin position="47"/>
        <end position="68"/>
    </location>
</feature>
<feature type="non-terminal residue" evidence="3">
    <location>
        <position position="1"/>
    </location>
</feature>
<dbReference type="OrthoDB" id="448448at2759"/>
<name>A0A7R9QZ88_9ACAR</name>